<reference evidence="1" key="2">
    <citation type="submission" date="2023-05" db="EMBL/GenBank/DDBJ databases">
        <authorList>
            <person name="Schelkunov M.I."/>
        </authorList>
    </citation>
    <scope>NUCLEOTIDE SEQUENCE</scope>
    <source>
        <strain evidence="1">Hsosn_3</strain>
        <tissue evidence="1">Leaf</tissue>
    </source>
</reference>
<keyword evidence="2" id="KW-1185">Reference proteome</keyword>
<dbReference type="AlphaFoldDB" id="A0AAD8IXB6"/>
<organism evidence="1 2">
    <name type="scientific">Heracleum sosnowskyi</name>
    <dbReference type="NCBI Taxonomy" id="360622"/>
    <lineage>
        <taxon>Eukaryota</taxon>
        <taxon>Viridiplantae</taxon>
        <taxon>Streptophyta</taxon>
        <taxon>Embryophyta</taxon>
        <taxon>Tracheophyta</taxon>
        <taxon>Spermatophyta</taxon>
        <taxon>Magnoliopsida</taxon>
        <taxon>eudicotyledons</taxon>
        <taxon>Gunneridae</taxon>
        <taxon>Pentapetalae</taxon>
        <taxon>asterids</taxon>
        <taxon>campanulids</taxon>
        <taxon>Apiales</taxon>
        <taxon>Apiaceae</taxon>
        <taxon>Apioideae</taxon>
        <taxon>apioid superclade</taxon>
        <taxon>Tordylieae</taxon>
        <taxon>Tordyliinae</taxon>
        <taxon>Heracleum</taxon>
    </lineage>
</organism>
<name>A0AAD8IXB6_9APIA</name>
<protein>
    <submittedName>
        <fullName evidence="1">Uncharacterized protein</fullName>
    </submittedName>
</protein>
<dbReference type="PANTHER" id="PTHR47031">
    <property type="entry name" value="SAP DNA-BINDING DOMAIN-CONTAINING PROTEIN"/>
    <property type="match status" value="1"/>
</dbReference>
<reference evidence="1" key="1">
    <citation type="submission" date="2023-02" db="EMBL/GenBank/DDBJ databases">
        <title>Genome of toxic invasive species Heracleum sosnowskyi carries increased number of genes despite the absence of recent whole-genome duplications.</title>
        <authorList>
            <person name="Schelkunov M."/>
            <person name="Shtratnikova V."/>
            <person name="Makarenko M."/>
            <person name="Klepikova A."/>
            <person name="Omelchenko D."/>
            <person name="Novikova G."/>
            <person name="Obukhova E."/>
            <person name="Bogdanov V."/>
            <person name="Penin A."/>
            <person name="Logacheva M."/>
        </authorList>
    </citation>
    <scope>NUCLEOTIDE SEQUENCE</scope>
    <source>
        <strain evidence="1">Hsosn_3</strain>
        <tissue evidence="1">Leaf</tissue>
    </source>
</reference>
<comment type="caution">
    <text evidence="1">The sequence shown here is derived from an EMBL/GenBank/DDBJ whole genome shotgun (WGS) entry which is preliminary data.</text>
</comment>
<sequence length="200" mass="22189">MMGPACELASDSSGFVTNWASGSFDSCPAWFQRKVPLSSSESTDFLKAVEEAILYDFGCNGACDVVGHKPNHDSTASRHFDKARLDTTKFVLFCPSYVDIGNSSLIVFLDYASRSNIVGYVRRSGINQTVEIGWSVVVSLYAVYNLQWRANGGRLLVVEFVEPQEVQMQIEAPPPADHKKGLYWSLFVNAKRLVVGDYGW</sequence>
<dbReference type="PANTHER" id="PTHR47031:SF3">
    <property type="entry name" value="SAP DOMAIN-CONTAINING PROTEIN"/>
    <property type="match status" value="1"/>
</dbReference>
<proteinExistence type="predicted"/>
<evidence type="ECO:0000313" key="2">
    <source>
        <dbReference type="Proteomes" id="UP001237642"/>
    </source>
</evidence>
<evidence type="ECO:0000313" key="1">
    <source>
        <dbReference type="EMBL" id="KAK1392939.1"/>
    </source>
</evidence>
<accession>A0AAD8IXB6</accession>
<dbReference type="Proteomes" id="UP001237642">
    <property type="component" value="Unassembled WGS sequence"/>
</dbReference>
<dbReference type="EMBL" id="JAUIZM010000003">
    <property type="protein sequence ID" value="KAK1392939.1"/>
    <property type="molecule type" value="Genomic_DNA"/>
</dbReference>
<gene>
    <name evidence="1" type="ORF">POM88_011995</name>
</gene>